<dbReference type="AlphaFoldDB" id="A0A1F7XDS3"/>
<dbReference type="Proteomes" id="UP000179013">
    <property type="component" value="Unassembled WGS sequence"/>
</dbReference>
<protein>
    <recommendedName>
        <fullName evidence="4 5">Large ribosomal subunit protein bL33</fullName>
    </recommendedName>
</protein>
<evidence type="ECO:0000256" key="1">
    <source>
        <dbReference type="ARBA" id="ARBA00007596"/>
    </source>
</evidence>
<dbReference type="NCBIfam" id="TIGR01023">
    <property type="entry name" value="rpmG_bact"/>
    <property type="match status" value="1"/>
</dbReference>
<evidence type="ECO:0000256" key="5">
    <source>
        <dbReference type="HAMAP-Rule" id="MF_00294"/>
    </source>
</evidence>
<gene>
    <name evidence="5" type="primary">rpmG</name>
    <name evidence="6" type="ORF">A2V80_00140</name>
</gene>
<evidence type="ECO:0000256" key="2">
    <source>
        <dbReference type="ARBA" id="ARBA00022980"/>
    </source>
</evidence>
<comment type="similarity">
    <text evidence="1 5">Belongs to the bacterial ribosomal protein bL33 family.</text>
</comment>
<dbReference type="GO" id="GO:0005840">
    <property type="term" value="C:ribosome"/>
    <property type="evidence" value="ECO:0007669"/>
    <property type="project" value="UniProtKB-KW"/>
</dbReference>
<dbReference type="GO" id="GO:0003735">
    <property type="term" value="F:structural constituent of ribosome"/>
    <property type="evidence" value="ECO:0007669"/>
    <property type="project" value="InterPro"/>
</dbReference>
<dbReference type="InterPro" id="IPR038584">
    <property type="entry name" value="Ribosomal_bL33_sf"/>
</dbReference>
<keyword evidence="3 5" id="KW-0687">Ribonucleoprotein</keyword>
<evidence type="ECO:0000313" key="6">
    <source>
        <dbReference type="EMBL" id="OGM12558.1"/>
    </source>
</evidence>
<evidence type="ECO:0000256" key="4">
    <source>
        <dbReference type="ARBA" id="ARBA00035176"/>
    </source>
</evidence>
<dbReference type="PANTHER" id="PTHR43168:SF2">
    <property type="entry name" value="LARGE RIBOSOMAL SUBUNIT PROTEIN BL33C"/>
    <property type="match status" value="1"/>
</dbReference>
<name>A0A1F7XDS3_9BACT</name>
<keyword evidence="2 5" id="KW-0689">Ribosomal protein</keyword>
<dbReference type="GO" id="GO:0005737">
    <property type="term" value="C:cytoplasm"/>
    <property type="evidence" value="ECO:0007669"/>
    <property type="project" value="UniProtKB-ARBA"/>
</dbReference>
<accession>A0A1F7XDS3</accession>
<dbReference type="NCBIfam" id="NF001764">
    <property type="entry name" value="PRK00504.1"/>
    <property type="match status" value="1"/>
</dbReference>
<evidence type="ECO:0000313" key="7">
    <source>
        <dbReference type="Proteomes" id="UP000179013"/>
    </source>
</evidence>
<dbReference type="Pfam" id="PF00471">
    <property type="entry name" value="Ribosomal_L33"/>
    <property type="match status" value="1"/>
</dbReference>
<dbReference type="SUPFAM" id="SSF57829">
    <property type="entry name" value="Zn-binding ribosomal proteins"/>
    <property type="match status" value="1"/>
</dbReference>
<dbReference type="EMBL" id="MGFU01000034">
    <property type="protein sequence ID" value="OGM12558.1"/>
    <property type="molecule type" value="Genomic_DNA"/>
</dbReference>
<dbReference type="NCBIfam" id="NF001860">
    <property type="entry name" value="PRK00595.1"/>
    <property type="match status" value="1"/>
</dbReference>
<dbReference type="HAMAP" id="MF_00294">
    <property type="entry name" value="Ribosomal_bL33"/>
    <property type="match status" value="1"/>
</dbReference>
<dbReference type="GO" id="GO:1990904">
    <property type="term" value="C:ribonucleoprotein complex"/>
    <property type="evidence" value="ECO:0007669"/>
    <property type="project" value="UniProtKB-KW"/>
</dbReference>
<sequence>MAKKGAREIVALVCTVCKSQNYVTERNKINMEGKLTLKKFCKQCKKIQLHKESTKLK</sequence>
<dbReference type="PANTHER" id="PTHR43168">
    <property type="entry name" value="50S RIBOSOMAL PROTEIN L33, CHLOROPLASTIC"/>
    <property type="match status" value="1"/>
</dbReference>
<reference evidence="6 7" key="1">
    <citation type="journal article" date="2016" name="Nat. Commun.">
        <title>Thousands of microbial genomes shed light on interconnected biogeochemical processes in an aquifer system.</title>
        <authorList>
            <person name="Anantharaman K."/>
            <person name="Brown C.T."/>
            <person name="Hug L.A."/>
            <person name="Sharon I."/>
            <person name="Castelle C.J."/>
            <person name="Probst A.J."/>
            <person name="Thomas B.C."/>
            <person name="Singh A."/>
            <person name="Wilkins M.J."/>
            <person name="Karaoz U."/>
            <person name="Brodie E.L."/>
            <person name="Williams K.H."/>
            <person name="Hubbard S.S."/>
            <person name="Banfield J.F."/>
        </authorList>
    </citation>
    <scope>NUCLEOTIDE SEQUENCE [LARGE SCALE GENOMIC DNA]</scope>
</reference>
<dbReference type="GO" id="GO:0006412">
    <property type="term" value="P:translation"/>
    <property type="evidence" value="ECO:0007669"/>
    <property type="project" value="UniProtKB-UniRule"/>
</dbReference>
<dbReference type="InterPro" id="IPR001705">
    <property type="entry name" value="Ribosomal_bL33"/>
</dbReference>
<dbReference type="InterPro" id="IPR011332">
    <property type="entry name" value="Ribosomal_zn-bd"/>
</dbReference>
<dbReference type="Gene3D" id="2.20.28.120">
    <property type="entry name" value="Ribosomal protein L33"/>
    <property type="match status" value="1"/>
</dbReference>
<proteinExistence type="inferred from homology"/>
<organism evidence="6 7">
    <name type="scientific">Candidatus Woesebacteria bacterium RBG_16_39_8b</name>
    <dbReference type="NCBI Taxonomy" id="1802482"/>
    <lineage>
        <taxon>Bacteria</taxon>
        <taxon>Candidatus Woeseibacteriota</taxon>
    </lineage>
</organism>
<evidence type="ECO:0000256" key="3">
    <source>
        <dbReference type="ARBA" id="ARBA00023274"/>
    </source>
</evidence>
<comment type="caution">
    <text evidence="6">The sequence shown here is derived from an EMBL/GenBank/DDBJ whole genome shotgun (WGS) entry which is preliminary data.</text>
</comment>